<proteinExistence type="predicted"/>
<dbReference type="Pfam" id="PF10824">
    <property type="entry name" value="T7SS_ESX_EspC"/>
    <property type="match status" value="1"/>
</dbReference>
<sequence>MSGGYSVTPEVLNTYASGLDDRANRVTAAADKVQSVNGADINAFGVLVGQALGVPTRIALAVLHDQIKSAAKAMTDQAANVRTAAQKYSATEADHAAVFAK</sequence>
<dbReference type="EMBL" id="FPJG01000006">
    <property type="protein sequence ID" value="SFW66594.1"/>
    <property type="molecule type" value="Genomic_DNA"/>
</dbReference>
<accession>A0A1K1R302</accession>
<evidence type="ECO:0000313" key="1">
    <source>
        <dbReference type="EMBL" id="SFW66594.1"/>
    </source>
</evidence>
<dbReference type="AlphaFoldDB" id="A0A1K1R302"/>
<dbReference type="STRING" id="546364.SAMN04489730_2626"/>
<dbReference type="GO" id="GO:0009306">
    <property type="term" value="P:protein secretion"/>
    <property type="evidence" value="ECO:0007669"/>
    <property type="project" value="InterPro"/>
</dbReference>
<name>A0A1K1R302_9PSEU</name>
<dbReference type="InterPro" id="IPR022536">
    <property type="entry name" value="EspC"/>
</dbReference>
<evidence type="ECO:0000313" key="2">
    <source>
        <dbReference type="Proteomes" id="UP000182740"/>
    </source>
</evidence>
<keyword evidence="2" id="KW-1185">Reference proteome</keyword>
<gene>
    <name evidence="1" type="ORF">SAMN04489730_2626</name>
</gene>
<dbReference type="RefSeq" id="WP_072476534.1">
    <property type="nucleotide sequence ID" value="NZ_FPJG01000006.1"/>
</dbReference>
<protein>
    <submittedName>
        <fullName evidence="1">Excreted virulence factor EspC, type VII ESX diderm</fullName>
    </submittedName>
</protein>
<reference evidence="2" key="1">
    <citation type="submission" date="2016-11" db="EMBL/GenBank/DDBJ databases">
        <authorList>
            <person name="Varghese N."/>
            <person name="Submissions S."/>
        </authorList>
    </citation>
    <scope>NUCLEOTIDE SEQUENCE [LARGE SCALE GENOMIC DNA]</scope>
    <source>
        <strain evidence="2">DSM 44671</strain>
    </source>
</reference>
<organism evidence="1 2">
    <name type="scientific">Amycolatopsis australiensis</name>
    <dbReference type="NCBI Taxonomy" id="546364"/>
    <lineage>
        <taxon>Bacteria</taxon>
        <taxon>Bacillati</taxon>
        <taxon>Actinomycetota</taxon>
        <taxon>Actinomycetes</taxon>
        <taxon>Pseudonocardiales</taxon>
        <taxon>Pseudonocardiaceae</taxon>
        <taxon>Amycolatopsis</taxon>
    </lineage>
</organism>
<dbReference type="Proteomes" id="UP000182740">
    <property type="component" value="Unassembled WGS sequence"/>
</dbReference>